<evidence type="ECO:0000256" key="1">
    <source>
        <dbReference type="ARBA" id="ARBA00006091"/>
    </source>
</evidence>
<evidence type="ECO:0000259" key="3">
    <source>
        <dbReference type="Pfam" id="PF09631"/>
    </source>
</evidence>
<dbReference type="SUPFAM" id="SSF53032">
    <property type="entry name" value="tRNA-intron endonuclease catalytic domain-like"/>
    <property type="match status" value="1"/>
</dbReference>
<evidence type="ECO:0000313" key="4">
    <source>
        <dbReference type="EMBL" id="CAB3375994.1"/>
    </source>
</evidence>
<dbReference type="PANTHER" id="PTHR28582">
    <property type="entry name" value="TRNA-SPLICING ENDONUCLEASE SUBUNIT SEN15"/>
    <property type="match status" value="1"/>
</dbReference>
<dbReference type="Proteomes" id="UP000494165">
    <property type="component" value="Unassembled WGS sequence"/>
</dbReference>
<dbReference type="OrthoDB" id="10002170at2759"/>
<dbReference type="GO" id="GO:0003676">
    <property type="term" value="F:nucleic acid binding"/>
    <property type="evidence" value="ECO:0007669"/>
    <property type="project" value="InterPro"/>
</dbReference>
<dbReference type="Gene3D" id="3.40.1350.10">
    <property type="match status" value="1"/>
</dbReference>
<dbReference type="InterPro" id="IPR018593">
    <property type="entry name" value="tRNA-endonuc_su_Sen15"/>
</dbReference>
<feature type="domain" description="tRNA-splicing endonuclease subunit Sen15" evidence="3">
    <location>
        <begin position="28"/>
        <end position="120"/>
    </location>
</feature>
<sequence length="156" mass="17773">MECHPVRLELSRYGCSSSRKIDQAFRLYLYLCEELRVWDISHDYSPDTDLIYIRAKLQKDADFDVFVPLDMNSDVTPQGLCALQSELGVESEHKPLKSIKLAFVGSDNSVIIHDMIQGVAPFVPRQKKKIDAECVLAPAVWQYVRDNNAEDLVGRD</sequence>
<accession>A0A8S1D504</accession>
<organism evidence="4 5">
    <name type="scientific">Cloeon dipterum</name>
    <dbReference type="NCBI Taxonomy" id="197152"/>
    <lineage>
        <taxon>Eukaryota</taxon>
        <taxon>Metazoa</taxon>
        <taxon>Ecdysozoa</taxon>
        <taxon>Arthropoda</taxon>
        <taxon>Hexapoda</taxon>
        <taxon>Insecta</taxon>
        <taxon>Pterygota</taxon>
        <taxon>Palaeoptera</taxon>
        <taxon>Ephemeroptera</taxon>
        <taxon>Pisciforma</taxon>
        <taxon>Baetidae</taxon>
        <taxon>Cloeon</taxon>
    </lineage>
</organism>
<comment type="caution">
    <text evidence="4">The sequence shown here is derived from an EMBL/GenBank/DDBJ whole genome shotgun (WGS) entry which is preliminary data.</text>
</comment>
<evidence type="ECO:0000256" key="2">
    <source>
        <dbReference type="ARBA" id="ARBA00022694"/>
    </source>
</evidence>
<name>A0A8S1D504_9INSE</name>
<dbReference type="Pfam" id="PF09631">
    <property type="entry name" value="Sen15"/>
    <property type="match status" value="1"/>
</dbReference>
<dbReference type="PANTHER" id="PTHR28582:SF1">
    <property type="entry name" value="TRNA-SPLICING ENDONUCLEASE SUBUNIT SEN15"/>
    <property type="match status" value="1"/>
</dbReference>
<keyword evidence="2" id="KW-0819">tRNA processing</keyword>
<keyword evidence="5" id="KW-1185">Reference proteome</keyword>
<evidence type="ECO:0000313" key="5">
    <source>
        <dbReference type="Proteomes" id="UP000494165"/>
    </source>
</evidence>
<comment type="similarity">
    <text evidence="1">Belongs to the SEN15 family.</text>
</comment>
<dbReference type="InterPro" id="IPR011856">
    <property type="entry name" value="tRNA_endonuc-like_dom_sf"/>
</dbReference>
<dbReference type="InterPro" id="IPR036167">
    <property type="entry name" value="tRNA_intron_Endo_cat-like_sf"/>
</dbReference>
<proteinExistence type="inferred from homology"/>
<protein>
    <recommendedName>
        <fullName evidence="3">tRNA-splicing endonuclease subunit Sen15 domain-containing protein</fullName>
    </recommendedName>
</protein>
<dbReference type="EMBL" id="CADEPI010000122">
    <property type="protein sequence ID" value="CAB3375994.1"/>
    <property type="molecule type" value="Genomic_DNA"/>
</dbReference>
<reference evidence="4 5" key="1">
    <citation type="submission" date="2020-04" db="EMBL/GenBank/DDBJ databases">
        <authorList>
            <person name="Alioto T."/>
            <person name="Alioto T."/>
            <person name="Gomez Garrido J."/>
        </authorList>
    </citation>
    <scope>NUCLEOTIDE SEQUENCE [LARGE SCALE GENOMIC DNA]</scope>
</reference>
<dbReference type="AlphaFoldDB" id="A0A8S1D504"/>
<gene>
    <name evidence="4" type="ORF">CLODIP_2_CD14174</name>
</gene>
<dbReference type="GO" id="GO:0006388">
    <property type="term" value="P:tRNA splicing, via endonucleolytic cleavage and ligation"/>
    <property type="evidence" value="ECO:0007669"/>
    <property type="project" value="InterPro"/>
</dbReference>
<dbReference type="GO" id="GO:0005634">
    <property type="term" value="C:nucleus"/>
    <property type="evidence" value="ECO:0007669"/>
    <property type="project" value="UniProtKB-ARBA"/>
</dbReference>